<evidence type="ECO:0000256" key="2">
    <source>
        <dbReference type="ARBA" id="ARBA00010992"/>
    </source>
</evidence>
<evidence type="ECO:0000256" key="9">
    <source>
        <dbReference type="SAM" id="Phobius"/>
    </source>
</evidence>
<dbReference type="InterPro" id="IPR050360">
    <property type="entry name" value="MFS_Sugar_Transporters"/>
</dbReference>
<evidence type="ECO:0000259" key="10">
    <source>
        <dbReference type="PROSITE" id="PS50850"/>
    </source>
</evidence>
<evidence type="ECO:0000256" key="1">
    <source>
        <dbReference type="ARBA" id="ARBA00004141"/>
    </source>
</evidence>
<sequence length="521" mass="57706">MFDSVNWYYILCLVVISCGTIPKGYDEGGFSASVTLPSFKNDFNLNAANWVDNPNGLANRSANITSFGVLGASFGTILALFVADRFGRLRSWQGFVLLWASGIFMQIFSSGIYGLELFARIWAGLGAGGLTVVSPLYLAEVAPAKSRGMVVTFNMVALLSFLSLGFFINYGVNKTLPATREQYRIVQSISLIPVGIAFLLSFLMADTPRWLASKDRTEEALAVLARLRNNTKNPQELADEYEEVQDQIRRREQVLAGTTTWGIIKEVLGTSRYRQRFALGAFVQVMSQWTGGNGITYYIPQIFVYAGVGGSNASLITSGAYGLVKLFFTLVFTWGLVDYFGRRKCFIAGMLLQLVGHIYMAIYMGVFYQGDNKSASDAAIASVFIYAVGWSIGLCNVQALYGSEIYPTRIRAFCYSCNMALHWFCQFAIVRVTPNMFVGLGLSGAFIFWACVTFAGLVVMLVLAPETKGVPMERMDELFDCPWYLRWKSKVDLSQDYAMATQKQPTSDEKEAAMATGVEHM</sequence>
<evidence type="ECO:0000313" key="11">
    <source>
        <dbReference type="EMBL" id="CAK7229955.1"/>
    </source>
</evidence>
<feature type="domain" description="Major facilitator superfamily (MFS) profile" evidence="10">
    <location>
        <begin position="12"/>
        <end position="468"/>
    </location>
</feature>
<protein>
    <recommendedName>
        <fullName evidence="10">Major facilitator superfamily (MFS) profile domain-containing protein</fullName>
    </recommendedName>
</protein>
<dbReference type="EMBL" id="CAWUHD010000089">
    <property type="protein sequence ID" value="CAK7229955.1"/>
    <property type="molecule type" value="Genomic_DNA"/>
</dbReference>
<feature type="transmembrane region" description="Helical" evidence="9">
    <location>
        <begin position="346"/>
        <end position="366"/>
    </location>
</feature>
<dbReference type="InterPro" id="IPR005828">
    <property type="entry name" value="MFS_sugar_transport-like"/>
</dbReference>
<evidence type="ECO:0000256" key="4">
    <source>
        <dbReference type="ARBA" id="ARBA00022692"/>
    </source>
</evidence>
<dbReference type="PROSITE" id="PS50850">
    <property type="entry name" value="MFS"/>
    <property type="match status" value="1"/>
</dbReference>
<feature type="transmembrane region" description="Helical" evidence="9">
    <location>
        <begin position="151"/>
        <end position="172"/>
    </location>
</feature>
<keyword evidence="4 9" id="KW-0812">Transmembrane</keyword>
<dbReference type="NCBIfam" id="TIGR00879">
    <property type="entry name" value="SP"/>
    <property type="match status" value="1"/>
</dbReference>
<dbReference type="InterPro" id="IPR003663">
    <property type="entry name" value="Sugar/inositol_transpt"/>
</dbReference>
<dbReference type="InterPro" id="IPR036259">
    <property type="entry name" value="MFS_trans_sf"/>
</dbReference>
<comment type="subcellular location">
    <subcellularLocation>
        <location evidence="1">Membrane</location>
        <topology evidence="1">Multi-pass membrane protein</topology>
    </subcellularLocation>
</comment>
<evidence type="ECO:0000256" key="7">
    <source>
        <dbReference type="RuleBase" id="RU003346"/>
    </source>
</evidence>
<feature type="transmembrane region" description="Helical" evidence="9">
    <location>
        <begin position="64"/>
        <end position="83"/>
    </location>
</feature>
<evidence type="ECO:0000256" key="5">
    <source>
        <dbReference type="ARBA" id="ARBA00022989"/>
    </source>
</evidence>
<feature type="transmembrane region" description="Helical" evidence="9">
    <location>
        <begin position="95"/>
        <end position="115"/>
    </location>
</feature>
<evidence type="ECO:0000313" key="12">
    <source>
        <dbReference type="Proteomes" id="UP001642482"/>
    </source>
</evidence>
<keyword evidence="12" id="KW-1185">Reference proteome</keyword>
<feature type="transmembrane region" description="Helical" evidence="9">
    <location>
        <begin position="378"/>
        <end position="400"/>
    </location>
</feature>
<name>A0ABP0CFU6_9PEZI</name>
<feature type="region of interest" description="Disordered" evidence="8">
    <location>
        <begin position="502"/>
        <end position="521"/>
    </location>
</feature>
<feature type="transmembrane region" description="Helical" evidence="9">
    <location>
        <begin position="184"/>
        <end position="205"/>
    </location>
</feature>
<feature type="transmembrane region" description="Helical" evidence="9">
    <location>
        <begin position="7"/>
        <end position="25"/>
    </location>
</feature>
<comment type="similarity">
    <text evidence="2 7">Belongs to the major facilitator superfamily. Sugar transporter (TC 2.A.1.1) family.</text>
</comment>
<evidence type="ECO:0000256" key="6">
    <source>
        <dbReference type="ARBA" id="ARBA00023136"/>
    </source>
</evidence>
<dbReference type="Gene3D" id="1.20.1250.20">
    <property type="entry name" value="MFS general substrate transporter like domains"/>
    <property type="match status" value="1"/>
</dbReference>
<reference evidence="11 12" key="1">
    <citation type="submission" date="2024-01" db="EMBL/GenBank/DDBJ databases">
        <authorList>
            <person name="Allen C."/>
            <person name="Tagirdzhanova G."/>
        </authorList>
    </citation>
    <scope>NUCLEOTIDE SEQUENCE [LARGE SCALE GENOMIC DNA]</scope>
</reference>
<feature type="transmembrane region" description="Helical" evidence="9">
    <location>
        <begin position="319"/>
        <end position="339"/>
    </location>
</feature>
<dbReference type="SUPFAM" id="SSF103473">
    <property type="entry name" value="MFS general substrate transporter"/>
    <property type="match status" value="1"/>
</dbReference>
<dbReference type="PANTHER" id="PTHR48022:SF43">
    <property type="entry name" value="QUINATE TRANSPORTER, PUTATIVE (AFU_ORTHOLOGUE AFUA_1G16230)-RELATED"/>
    <property type="match status" value="1"/>
</dbReference>
<feature type="transmembrane region" description="Helical" evidence="9">
    <location>
        <begin position="277"/>
        <end position="299"/>
    </location>
</feature>
<dbReference type="Pfam" id="PF00083">
    <property type="entry name" value="Sugar_tr"/>
    <property type="match status" value="1"/>
</dbReference>
<gene>
    <name evidence="11" type="ORF">SEUCBS140593_007421</name>
</gene>
<keyword evidence="3 7" id="KW-0813">Transport</keyword>
<keyword evidence="6 9" id="KW-0472">Membrane</keyword>
<proteinExistence type="inferred from homology"/>
<dbReference type="InterPro" id="IPR020846">
    <property type="entry name" value="MFS_dom"/>
</dbReference>
<evidence type="ECO:0000256" key="3">
    <source>
        <dbReference type="ARBA" id="ARBA00022448"/>
    </source>
</evidence>
<accession>A0ABP0CFU6</accession>
<organism evidence="11 12">
    <name type="scientific">Sporothrix eucalyptigena</name>
    <dbReference type="NCBI Taxonomy" id="1812306"/>
    <lineage>
        <taxon>Eukaryota</taxon>
        <taxon>Fungi</taxon>
        <taxon>Dikarya</taxon>
        <taxon>Ascomycota</taxon>
        <taxon>Pezizomycotina</taxon>
        <taxon>Sordariomycetes</taxon>
        <taxon>Sordariomycetidae</taxon>
        <taxon>Ophiostomatales</taxon>
        <taxon>Ophiostomataceae</taxon>
        <taxon>Sporothrix</taxon>
    </lineage>
</organism>
<feature type="transmembrane region" description="Helical" evidence="9">
    <location>
        <begin position="121"/>
        <end position="139"/>
    </location>
</feature>
<evidence type="ECO:0000256" key="8">
    <source>
        <dbReference type="SAM" id="MobiDB-lite"/>
    </source>
</evidence>
<dbReference type="PRINTS" id="PR00171">
    <property type="entry name" value="SUGRTRNSPORT"/>
</dbReference>
<comment type="caution">
    <text evidence="11">The sequence shown here is derived from an EMBL/GenBank/DDBJ whole genome shotgun (WGS) entry which is preliminary data.</text>
</comment>
<feature type="transmembrane region" description="Helical" evidence="9">
    <location>
        <begin position="436"/>
        <end position="464"/>
    </location>
</feature>
<keyword evidence="5 9" id="KW-1133">Transmembrane helix</keyword>
<dbReference type="PANTHER" id="PTHR48022">
    <property type="entry name" value="PLASTIDIC GLUCOSE TRANSPORTER 4"/>
    <property type="match status" value="1"/>
</dbReference>
<feature type="transmembrane region" description="Helical" evidence="9">
    <location>
        <begin position="412"/>
        <end position="430"/>
    </location>
</feature>
<dbReference type="Proteomes" id="UP001642482">
    <property type="component" value="Unassembled WGS sequence"/>
</dbReference>